<dbReference type="InterPro" id="IPR016181">
    <property type="entry name" value="Acyl_CoA_acyltransferase"/>
</dbReference>
<evidence type="ECO:0000256" key="2">
    <source>
        <dbReference type="ARBA" id="ARBA00023315"/>
    </source>
</evidence>
<name>A0ABW9SLY4_9BURK</name>
<gene>
    <name evidence="4" type="ORF">GM655_10125</name>
</gene>
<dbReference type="Proteomes" id="UP000735592">
    <property type="component" value="Unassembled WGS sequence"/>
</dbReference>
<evidence type="ECO:0000313" key="5">
    <source>
        <dbReference type="Proteomes" id="UP000735592"/>
    </source>
</evidence>
<dbReference type="Pfam" id="PF00583">
    <property type="entry name" value="Acetyltransf_1"/>
    <property type="match status" value="1"/>
</dbReference>
<feature type="domain" description="N-acetyltransferase" evidence="3">
    <location>
        <begin position="3"/>
        <end position="150"/>
    </location>
</feature>
<evidence type="ECO:0000313" key="4">
    <source>
        <dbReference type="EMBL" id="MTW33182.1"/>
    </source>
</evidence>
<dbReference type="EMBL" id="WNKW01000002">
    <property type="protein sequence ID" value="MTW33182.1"/>
    <property type="molecule type" value="Genomic_DNA"/>
</dbReference>
<protein>
    <submittedName>
        <fullName evidence="4">GNAT family N-acetyltransferase</fullName>
    </submittedName>
</protein>
<comment type="caution">
    <text evidence="4">The sequence shown here is derived from an EMBL/GenBank/DDBJ whole genome shotgun (WGS) entry which is preliminary data.</text>
</comment>
<proteinExistence type="predicted"/>
<dbReference type="SUPFAM" id="SSF55729">
    <property type="entry name" value="Acyl-CoA N-acyltransferases (Nat)"/>
    <property type="match status" value="1"/>
</dbReference>
<evidence type="ECO:0000256" key="1">
    <source>
        <dbReference type="ARBA" id="ARBA00022679"/>
    </source>
</evidence>
<dbReference type="PANTHER" id="PTHR43877">
    <property type="entry name" value="AMINOALKYLPHOSPHONATE N-ACETYLTRANSFERASE-RELATED-RELATED"/>
    <property type="match status" value="1"/>
</dbReference>
<dbReference type="PANTHER" id="PTHR43877:SF5">
    <property type="entry name" value="BLL8307 PROTEIN"/>
    <property type="match status" value="1"/>
</dbReference>
<accession>A0ABW9SLY4</accession>
<organism evidence="4 5">
    <name type="scientific">Pseudoduganella danionis</name>
    <dbReference type="NCBI Taxonomy" id="1890295"/>
    <lineage>
        <taxon>Bacteria</taxon>
        <taxon>Pseudomonadati</taxon>
        <taxon>Pseudomonadota</taxon>
        <taxon>Betaproteobacteria</taxon>
        <taxon>Burkholderiales</taxon>
        <taxon>Oxalobacteraceae</taxon>
        <taxon>Telluria group</taxon>
        <taxon>Pseudoduganella</taxon>
    </lineage>
</organism>
<dbReference type="CDD" id="cd04301">
    <property type="entry name" value="NAT_SF"/>
    <property type="match status" value="1"/>
</dbReference>
<dbReference type="RefSeq" id="WP_155434541.1">
    <property type="nucleotide sequence ID" value="NZ_JBHLXK010000004.1"/>
</dbReference>
<dbReference type="InterPro" id="IPR050832">
    <property type="entry name" value="Bact_Acetyltransf"/>
</dbReference>
<sequence length="157" mass="17459">MIIALESPNQPDVRQLIEDLDAYQVPLYPAESHHGVDISVLEQPKVLFAVARSDDGAAVACGAIVLEAEYGELKRMYTRPEQRGQGIARRLLDFLETQAQQRGCRAFALETGYLQTDAIKLYQRCGYALCGPFGDYLEDPNSVFMQKRDCGLARTTG</sequence>
<keyword evidence="2" id="KW-0012">Acyltransferase</keyword>
<dbReference type="PROSITE" id="PS51186">
    <property type="entry name" value="GNAT"/>
    <property type="match status" value="1"/>
</dbReference>
<reference evidence="4 5" key="1">
    <citation type="submission" date="2019-11" db="EMBL/GenBank/DDBJ databases">
        <title>Type strains purchased from KCTC, JCM and DSMZ.</title>
        <authorList>
            <person name="Lu H."/>
        </authorList>
    </citation>
    <scope>NUCLEOTIDE SEQUENCE [LARGE SCALE GENOMIC DNA]</scope>
    <source>
        <strain evidence="4 5">DSM 103461</strain>
    </source>
</reference>
<evidence type="ECO:0000259" key="3">
    <source>
        <dbReference type="PROSITE" id="PS51186"/>
    </source>
</evidence>
<keyword evidence="5" id="KW-1185">Reference proteome</keyword>
<dbReference type="Gene3D" id="3.40.630.30">
    <property type="match status" value="1"/>
</dbReference>
<dbReference type="InterPro" id="IPR000182">
    <property type="entry name" value="GNAT_dom"/>
</dbReference>
<keyword evidence="1" id="KW-0808">Transferase</keyword>